<sequence length="129" mass="12855">MSEGVPLGLAVAAGGAIGSLGRWGLTVVVPQHPWPWGTLLVNVTGAFAIGLLVAWLDVRAAPGWVRPFAATGLLGGWTTYSAFALEALSLGGIGVPYVAVALVLGIAACVLGLLAGERLITPSVQGGAA</sequence>
<evidence type="ECO:0000256" key="10">
    <source>
        <dbReference type="HAMAP-Rule" id="MF_00454"/>
    </source>
</evidence>
<evidence type="ECO:0000256" key="1">
    <source>
        <dbReference type="ARBA" id="ARBA00004651"/>
    </source>
</evidence>
<dbReference type="Proteomes" id="UP000315628">
    <property type="component" value="Unassembled WGS sequence"/>
</dbReference>
<gene>
    <name evidence="10" type="primary">fluC</name>
    <name evidence="10" type="synonym">crcB</name>
    <name evidence="11" type="ORF">FB557_1357</name>
</gene>
<dbReference type="GO" id="GO:0062054">
    <property type="term" value="F:fluoride channel activity"/>
    <property type="evidence" value="ECO:0007669"/>
    <property type="project" value="UniProtKB-UniRule"/>
</dbReference>
<evidence type="ECO:0000256" key="2">
    <source>
        <dbReference type="ARBA" id="ARBA00022475"/>
    </source>
</evidence>
<feature type="transmembrane region" description="Helical" evidence="10">
    <location>
        <begin position="94"/>
        <end position="115"/>
    </location>
</feature>
<dbReference type="HAMAP" id="MF_00454">
    <property type="entry name" value="FluC"/>
    <property type="match status" value="1"/>
</dbReference>
<keyword evidence="4 10" id="KW-1133">Transmembrane helix</keyword>
<keyword evidence="12" id="KW-1185">Reference proteome</keyword>
<dbReference type="Pfam" id="PF02537">
    <property type="entry name" value="CRCB"/>
    <property type="match status" value="1"/>
</dbReference>
<evidence type="ECO:0000256" key="3">
    <source>
        <dbReference type="ARBA" id="ARBA00022692"/>
    </source>
</evidence>
<dbReference type="GO" id="GO:0140114">
    <property type="term" value="P:cellular detoxification of fluoride"/>
    <property type="evidence" value="ECO:0007669"/>
    <property type="project" value="UniProtKB-UniRule"/>
</dbReference>
<keyword evidence="10" id="KW-0479">Metal-binding</keyword>
<evidence type="ECO:0000256" key="6">
    <source>
        <dbReference type="ARBA" id="ARBA00023303"/>
    </source>
</evidence>
<dbReference type="InterPro" id="IPR003691">
    <property type="entry name" value="FluC"/>
</dbReference>
<comment type="function">
    <text evidence="9 10">Fluoride-specific ion channel. Important for reducing fluoride concentration in the cell, thus reducing its toxicity.</text>
</comment>
<keyword evidence="5 10" id="KW-0472">Membrane</keyword>
<feature type="binding site" evidence="10">
    <location>
        <position position="75"/>
    </location>
    <ligand>
        <name>Na(+)</name>
        <dbReference type="ChEBI" id="CHEBI:29101"/>
        <note>structural</note>
    </ligand>
</feature>
<evidence type="ECO:0000313" key="12">
    <source>
        <dbReference type="Proteomes" id="UP000315628"/>
    </source>
</evidence>
<feature type="transmembrane region" description="Helical" evidence="10">
    <location>
        <begin position="68"/>
        <end position="88"/>
    </location>
</feature>
<proteinExistence type="inferred from homology"/>
<evidence type="ECO:0000313" key="11">
    <source>
        <dbReference type="EMBL" id="TWD15824.1"/>
    </source>
</evidence>
<organism evidence="11 12">
    <name type="scientific">Marihabitans asiaticum</name>
    <dbReference type="NCBI Taxonomy" id="415218"/>
    <lineage>
        <taxon>Bacteria</taxon>
        <taxon>Bacillati</taxon>
        <taxon>Actinomycetota</taxon>
        <taxon>Actinomycetes</taxon>
        <taxon>Micrococcales</taxon>
        <taxon>Intrasporangiaceae</taxon>
        <taxon>Marihabitans</taxon>
    </lineage>
</organism>
<feature type="transmembrane region" description="Helical" evidence="10">
    <location>
        <begin position="34"/>
        <end position="56"/>
    </location>
</feature>
<evidence type="ECO:0000256" key="8">
    <source>
        <dbReference type="ARBA" id="ARBA00035585"/>
    </source>
</evidence>
<dbReference type="EMBL" id="VIUW01000002">
    <property type="protein sequence ID" value="TWD15824.1"/>
    <property type="molecule type" value="Genomic_DNA"/>
</dbReference>
<dbReference type="GO" id="GO:0046872">
    <property type="term" value="F:metal ion binding"/>
    <property type="evidence" value="ECO:0007669"/>
    <property type="project" value="UniProtKB-KW"/>
</dbReference>
<comment type="caution">
    <text evidence="11">The sequence shown here is derived from an EMBL/GenBank/DDBJ whole genome shotgun (WGS) entry which is preliminary data.</text>
</comment>
<evidence type="ECO:0000256" key="7">
    <source>
        <dbReference type="ARBA" id="ARBA00035120"/>
    </source>
</evidence>
<comment type="catalytic activity">
    <reaction evidence="8">
        <text>fluoride(in) = fluoride(out)</text>
        <dbReference type="Rhea" id="RHEA:76159"/>
        <dbReference type="ChEBI" id="CHEBI:17051"/>
    </reaction>
    <physiologicalReaction direction="left-to-right" evidence="8">
        <dbReference type="Rhea" id="RHEA:76160"/>
    </physiologicalReaction>
</comment>
<keyword evidence="6 10" id="KW-0407">Ion channel</keyword>
<name>A0A560WE70_9MICO</name>
<reference evidence="11 12" key="1">
    <citation type="submission" date="2019-06" db="EMBL/GenBank/DDBJ databases">
        <title>Sequencing the genomes of 1000 actinobacteria strains.</title>
        <authorList>
            <person name="Klenk H.-P."/>
        </authorList>
    </citation>
    <scope>NUCLEOTIDE SEQUENCE [LARGE SCALE GENOMIC DNA]</scope>
    <source>
        <strain evidence="11 12">DSM 18935</strain>
    </source>
</reference>
<comment type="similarity">
    <text evidence="7 10">Belongs to the fluoride channel Fluc/FEX (TC 1.A.43) family.</text>
</comment>
<evidence type="ECO:0000256" key="4">
    <source>
        <dbReference type="ARBA" id="ARBA00022989"/>
    </source>
</evidence>
<feature type="binding site" evidence="10">
    <location>
        <position position="78"/>
    </location>
    <ligand>
        <name>Na(+)</name>
        <dbReference type="ChEBI" id="CHEBI:29101"/>
        <note>structural</note>
    </ligand>
</feature>
<comment type="subcellular location">
    <subcellularLocation>
        <location evidence="1 10">Cell membrane</location>
        <topology evidence="1 10">Multi-pass membrane protein</topology>
    </subcellularLocation>
</comment>
<dbReference type="GO" id="GO:0005886">
    <property type="term" value="C:plasma membrane"/>
    <property type="evidence" value="ECO:0007669"/>
    <property type="project" value="UniProtKB-SubCell"/>
</dbReference>
<evidence type="ECO:0000256" key="9">
    <source>
        <dbReference type="ARBA" id="ARBA00049940"/>
    </source>
</evidence>
<dbReference type="OrthoDB" id="4408652at2"/>
<evidence type="ECO:0000256" key="5">
    <source>
        <dbReference type="ARBA" id="ARBA00023136"/>
    </source>
</evidence>
<dbReference type="RefSeq" id="WP_144856817.1">
    <property type="nucleotide sequence ID" value="NZ_BAAAYT010000001.1"/>
</dbReference>
<keyword evidence="10" id="KW-0915">Sodium</keyword>
<accession>A0A560WE70</accession>
<keyword evidence="2 10" id="KW-1003">Cell membrane</keyword>
<comment type="activity regulation">
    <text evidence="10">Na(+) is not transported, but it plays an essential structural role and its presence is essential for fluoride channel function.</text>
</comment>
<keyword evidence="3 10" id="KW-0812">Transmembrane</keyword>
<protein>
    <recommendedName>
        <fullName evidence="10">Fluoride-specific ion channel FluC</fullName>
    </recommendedName>
</protein>
<keyword evidence="10" id="KW-0813">Transport</keyword>
<dbReference type="AlphaFoldDB" id="A0A560WE70"/>
<keyword evidence="10" id="KW-0406">Ion transport</keyword>